<accession>A0ABT7E1C3</accession>
<name>A0ABT7E1C3_9NEIS</name>
<evidence type="ECO:0000313" key="2">
    <source>
        <dbReference type="EMBL" id="MDK2126108.1"/>
    </source>
</evidence>
<evidence type="ECO:0000313" key="3">
    <source>
        <dbReference type="Proteomes" id="UP001172778"/>
    </source>
</evidence>
<keyword evidence="1" id="KW-0732">Signal</keyword>
<reference evidence="2" key="1">
    <citation type="submission" date="2023-03" db="EMBL/GenBank/DDBJ databases">
        <title>Chitinimonas shenzhenensis gen. nov., sp. nov., a novel member of family Burkholderiaceae isolated from activated sludge collected in Shen Zhen, China.</title>
        <authorList>
            <person name="Wang X."/>
        </authorList>
    </citation>
    <scope>NUCLEOTIDE SEQUENCE</scope>
    <source>
        <strain evidence="2">DQS-5</strain>
    </source>
</reference>
<gene>
    <name evidence="2" type="ORF">PZA18_18860</name>
</gene>
<evidence type="ECO:0000256" key="1">
    <source>
        <dbReference type="SAM" id="SignalP"/>
    </source>
</evidence>
<evidence type="ECO:0008006" key="4">
    <source>
        <dbReference type="Google" id="ProtNLM"/>
    </source>
</evidence>
<comment type="caution">
    <text evidence="2">The sequence shown here is derived from an EMBL/GenBank/DDBJ whole genome shotgun (WGS) entry which is preliminary data.</text>
</comment>
<dbReference type="RefSeq" id="WP_284102423.1">
    <property type="nucleotide sequence ID" value="NZ_JARRAF010000031.1"/>
</dbReference>
<proteinExistence type="predicted"/>
<keyword evidence="3" id="KW-1185">Reference proteome</keyword>
<dbReference type="EMBL" id="JARRAF010000031">
    <property type="protein sequence ID" value="MDK2126108.1"/>
    <property type="molecule type" value="Genomic_DNA"/>
</dbReference>
<dbReference type="Proteomes" id="UP001172778">
    <property type="component" value="Unassembled WGS sequence"/>
</dbReference>
<feature type="signal peptide" evidence="1">
    <location>
        <begin position="1"/>
        <end position="29"/>
    </location>
</feature>
<protein>
    <recommendedName>
        <fullName evidence="4">DUF1566 domain-containing protein</fullName>
    </recommendedName>
</protein>
<feature type="chain" id="PRO_5047295659" description="DUF1566 domain-containing protein" evidence="1">
    <location>
        <begin position="30"/>
        <end position="206"/>
    </location>
</feature>
<sequence length="206" mass="22645">MHKSKKLIGAVLAGLVGLGMTLATSPALAAGTASWSLQKRDLNGDGVVDAYYDTQLNITWLYNPSLWMPGPAYRNWQDAKGLVAGFQVNGVAGWRLPRLNPNVCDPIWVSAQDCAKGPYAKTNELLHLWFVTLDGLRADHPMRTHFAFADGVWYENEGPASFPNSAYYMYFAMLAHPGFEAYKPGNSGVRFLPWPVRDGDVGTPLP</sequence>
<organism evidence="2 3">
    <name type="scientific">Parachitinimonas caeni</name>
    <dbReference type="NCBI Taxonomy" id="3031301"/>
    <lineage>
        <taxon>Bacteria</taxon>
        <taxon>Pseudomonadati</taxon>
        <taxon>Pseudomonadota</taxon>
        <taxon>Betaproteobacteria</taxon>
        <taxon>Neisseriales</taxon>
        <taxon>Chitinibacteraceae</taxon>
        <taxon>Parachitinimonas</taxon>
    </lineage>
</organism>